<feature type="transmembrane region" description="Helical" evidence="19">
    <location>
        <begin position="121"/>
        <end position="139"/>
    </location>
</feature>
<accession>A0A9E8IIR0</accession>
<feature type="transmembrane region" description="Helical" evidence="19">
    <location>
        <begin position="260"/>
        <end position="281"/>
    </location>
</feature>
<evidence type="ECO:0000256" key="10">
    <source>
        <dbReference type="ARBA" id="ARBA00022857"/>
    </source>
</evidence>
<dbReference type="InterPro" id="IPR003945">
    <property type="entry name" value="NU5C-like"/>
</dbReference>
<feature type="transmembrane region" description="Helical" evidence="19">
    <location>
        <begin position="393"/>
        <end position="412"/>
    </location>
</feature>
<evidence type="ECO:0000256" key="17">
    <source>
        <dbReference type="ARBA" id="ARBA00047726"/>
    </source>
</evidence>
<comment type="subcellular location">
    <subcellularLocation>
        <location evidence="2 19">Plastid</location>
        <location evidence="2 19">Chloroplast thylakoid membrane</location>
        <topology evidence="2 19">Multi-pass membrane protein</topology>
    </subcellularLocation>
</comment>
<dbReference type="InterPro" id="IPR018393">
    <property type="entry name" value="NADHpl_OxRdtase_5_subgr"/>
</dbReference>
<evidence type="ECO:0000256" key="14">
    <source>
        <dbReference type="ARBA" id="ARBA00023027"/>
    </source>
</evidence>
<dbReference type="NCBIfam" id="TIGR01974">
    <property type="entry name" value="NDH_I_L"/>
    <property type="match status" value="1"/>
</dbReference>
<comment type="similarity">
    <text evidence="3 19">Belongs to the complex I subunit 5 family.</text>
</comment>
<evidence type="ECO:0000256" key="12">
    <source>
        <dbReference type="ARBA" id="ARBA00022967"/>
    </source>
</evidence>
<evidence type="ECO:0000256" key="16">
    <source>
        <dbReference type="ARBA" id="ARBA00023136"/>
    </source>
</evidence>
<feature type="domain" description="NADH:ubiquinone/plastoquinone oxidoreductase chloroplast chain 5 C-terminal" evidence="22">
    <location>
        <begin position="448"/>
        <end position="688"/>
    </location>
</feature>
<feature type="transmembrane region" description="Helical" evidence="19">
    <location>
        <begin position="354"/>
        <end position="373"/>
    </location>
</feature>
<evidence type="ECO:0000256" key="11">
    <source>
        <dbReference type="ARBA" id="ARBA00022957"/>
    </source>
</evidence>
<evidence type="ECO:0000256" key="3">
    <source>
        <dbReference type="ARBA" id="ARBA00008200"/>
    </source>
</evidence>
<dbReference type="PANTHER" id="PTHR42829">
    <property type="entry name" value="NADH-UBIQUINONE OXIDOREDUCTASE CHAIN 5"/>
    <property type="match status" value="1"/>
</dbReference>
<evidence type="ECO:0000256" key="7">
    <source>
        <dbReference type="ARBA" id="ARBA00022528"/>
    </source>
</evidence>
<evidence type="ECO:0000256" key="4">
    <source>
        <dbReference type="ARBA" id="ARBA00011199"/>
    </source>
</evidence>
<comment type="subunit">
    <text evidence="4 19">NDH is composed of at least 16 different subunits, 5 of which are encoded in the nucleus.</text>
</comment>
<dbReference type="RefSeq" id="YP_010571819.1">
    <property type="nucleotide sequence ID" value="NC_068766.1"/>
</dbReference>
<evidence type="ECO:0000259" key="20">
    <source>
        <dbReference type="Pfam" id="PF00361"/>
    </source>
</evidence>
<evidence type="ECO:0000259" key="21">
    <source>
        <dbReference type="Pfam" id="PF00662"/>
    </source>
</evidence>
<comment type="catalytic activity">
    <reaction evidence="18 19">
        <text>a plastoquinone + NADH + (n+1) H(+)(in) = a plastoquinol + NAD(+) + n H(+)(out)</text>
        <dbReference type="Rhea" id="RHEA:42608"/>
        <dbReference type="Rhea" id="RHEA-COMP:9561"/>
        <dbReference type="Rhea" id="RHEA-COMP:9562"/>
        <dbReference type="ChEBI" id="CHEBI:15378"/>
        <dbReference type="ChEBI" id="CHEBI:17757"/>
        <dbReference type="ChEBI" id="CHEBI:57540"/>
        <dbReference type="ChEBI" id="CHEBI:57945"/>
        <dbReference type="ChEBI" id="CHEBI:62192"/>
    </reaction>
</comment>
<dbReference type="GO" id="GO:0008137">
    <property type="term" value="F:NADH dehydrogenase (ubiquinone) activity"/>
    <property type="evidence" value="ECO:0007669"/>
    <property type="project" value="InterPro"/>
</dbReference>
<keyword evidence="14 19" id="KW-0520">NAD</keyword>
<keyword evidence="19 23" id="KW-0934">Plastid</keyword>
<feature type="transmembrane region" description="Helical" evidence="19">
    <location>
        <begin position="722"/>
        <end position="740"/>
    </location>
</feature>
<dbReference type="GO" id="GO:0048038">
    <property type="term" value="F:quinone binding"/>
    <property type="evidence" value="ECO:0007669"/>
    <property type="project" value="UniProtKB-KW"/>
</dbReference>
<dbReference type="NCBIfam" id="NF005141">
    <property type="entry name" value="PRK06590.1"/>
    <property type="match status" value="1"/>
</dbReference>
<keyword evidence="12" id="KW-1278">Translocase</keyword>
<protein>
    <recommendedName>
        <fullName evidence="5 19">NAD(P)H-quinone oxidoreductase subunit 5, chloroplastic</fullName>
        <ecNumber evidence="19">7.1.1.-</ecNumber>
    </recommendedName>
    <alternativeName>
        <fullName evidence="19">NADH-plastoquinone oxidoreductase subunit 5</fullName>
    </alternativeName>
</protein>
<evidence type="ECO:0000256" key="8">
    <source>
        <dbReference type="ARBA" id="ARBA00022692"/>
    </source>
</evidence>
<geneLocation type="chloroplast" evidence="23"/>
<keyword evidence="8 19" id="KW-0812">Transmembrane</keyword>
<feature type="transmembrane region" description="Helical" evidence="19">
    <location>
        <begin position="145"/>
        <end position="167"/>
    </location>
</feature>
<evidence type="ECO:0000256" key="5">
    <source>
        <dbReference type="ARBA" id="ARBA00018648"/>
    </source>
</evidence>
<keyword evidence="7 19" id="KW-0150">Chloroplast</keyword>
<keyword evidence="6 19" id="KW-0813">Transport</keyword>
<comment type="catalytic activity">
    <reaction evidence="17 19">
        <text>a plastoquinone + NADPH + (n+1) H(+)(in) = a plastoquinol + NADP(+) + n H(+)(out)</text>
        <dbReference type="Rhea" id="RHEA:42612"/>
        <dbReference type="Rhea" id="RHEA-COMP:9561"/>
        <dbReference type="Rhea" id="RHEA-COMP:9562"/>
        <dbReference type="ChEBI" id="CHEBI:15378"/>
        <dbReference type="ChEBI" id="CHEBI:17757"/>
        <dbReference type="ChEBI" id="CHEBI:57783"/>
        <dbReference type="ChEBI" id="CHEBI:58349"/>
        <dbReference type="ChEBI" id="CHEBI:62192"/>
    </reaction>
</comment>
<dbReference type="GeneID" id="76817592"/>
<dbReference type="GO" id="GO:0009535">
    <property type="term" value="C:chloroplast thylakoid membrane"/>
    <property type="evidence" value="ECO:0007669"/>
    <property type="project" value="UniProtKB-SubCell"/>
</dbReference>
<keyword evidence="11 19" id="KW-0618">Plastoquinone</keyword>
<feature type="transmembrane region" description="Helical" evidence="19">
    <location>
        <begin position="85"/>
        <end position="109"/>
    </location>
</feature>
<feature type="transmembrane region" description="Helical" evidence="19">
    <location>
        <begin position="41"/>
        <end position="63"/>
    </location>
</feature>
<feature type="transmembrane region" description="Helical" evidence="19">
    <location>
        <begin position="287"/>
        <end position="311"/>
    </location>
</feature>
<dbReference type="PANTHER" id="PTHR42829:SF2">
    <property type="entry name" value="NADH-UBIQUINONE OXIDOREDUCTASE CHAIN 5"/>
    <property type="match status" value="1"/>
</dbReference>
<comment type="function">
    <text evidence="1 19">NDH shuttles electrons from NAD(P)H:plastoquinone, via FMN and iron-sulfur (Fe-S) centers, to quinones in the photosynthetic chain and possibly in a chloroplast respiratory chain. The immediate electron acceptor for the enzyme in this species is believed to be plastoquinone. Couples the redox reaction to proton translocation, and thus conserves the redox energy in a proton gradient.</text>
</comment>
<keyword evidence="10 19" id="KW-0521">NADP</keyword>
<evidence type="ECO:0000256" key="15">
    <source>
        <dbReference type="ARBA" id="ARBA00023078"/>
    </source>
</evidence>
<evidence type="ECO:0000256" key="13">
    <source>
        <dbReference type="ARBA" id="ARBA00022989"/>
    </source>
</evidence>
<dbReference type="GO" id="GO:0015990">
    <property type="term" value="P:electron transport coupled proton transport"/>
    <property type="evidence" value="ECO:0007669"/>
    <property type="project" value="TreeGrafter"/>
</dbReference>
<organism evidence="23">
    <name type="scientific">Phedimus sikokianus</name>
    <dbReference type="NCBI Taxonomy" id="202990"/>
    <lineage>
        <taxon>Eukaryota</taxon>
        <taxon>Viridiplantae</taxon>
        <taxon>Streptophyta</taxon>
        <taxon>Embryophyta</taxon>
        <taxon>Tracheophyta</taxon>
        <taxon>Spermatophyta</taxon>
        <taxon>Magnoliopsida</taxon>
        <taxon>eudicotyledons</taxon>
        <taxon>Gunneridae</taxon>
        <taxon>Pentapetalae</taxon>
        <taxon>Saxifragales</taxon>
        <taxon>Crassulaceae</taxon>
        <taxon>Phedimus</taxon>
    </lineage>
</organism>
<reference evidence="23" key="1">
    <citation type="submission" date="2022-08" db="EMBL/GenBank/DDBJ databases">
        <title>Plastome-based backbone phylogeny of East Asian Phedimus (Subgenus Aizoon: Crassulaceae), with special emphasis on Korean endemics.</title>
        <authorList>
            <person name="Kim Y."/>
            <person name="Kim S.-H."/>
            <person name="Yang J."/>
            <person name="Cho M.-S."/>
            <person name="Koldaeva M."/>
            <person name="Ito T."/>
            <person name="Maki M."/>
            <person name="Kim S.-C."/>
        </authorList>
    </citation>
    <scope>NUCLEOTIDE SEQUENCE</scope>
    <source>
        <strain evidence="23">PS200811001</strain>
    </source>
</reference>
<dbReference type="EC" id="7.1.1.-" evidence="19"/>
<dbReference type="GO" id="GO:0042773">
    <property type="term" value="P:ATP synthesis coupled electron transport"/>
    <property type="evidence" value="ECO:0007669"/>
    <property type="project" value="InterPro"/>
</dbReference>
<dbReference type="InterPro" id="IPR001516">
    <property type="entry name" value="Proton_antipo_N"/>
</dbReference>
<evidence type="ECO:0000256" key="1">
    <source>
        <dbReference type="ARBA" id="ARBA00004059"/>
    </source>
</evidence>
<feature type="transmembrane region" description="Helical" evidence="19">
    <location>
        <begin position="424"/>
        <end position="447"/>
    </location>
</feature>
<dbReference type="PRINTS" id="PR01434">
    <property type="entry name" value="NADHDHGNASE5"/>
</dbReference>
<dbReference type="GO" id="GO:0003954">
    <property type="term" value="F:NADH dehydrogenase activity"/>
    <property type="evidence" value="ECO:0007669"/>
    <property type="project" value="TreeGrafter"/>
</dbReference>
<feature type="transmembrane region" description="Helical" evidence="19">
    <location>
        <begin position="544"/>
        <end position="564"/>
    </location>
</feature>
<name>A0A9E8IIR0_9MAGN</name>
<feature type="transmembrane region" description="Helical" evidence="19">
    <location>
        <begin position="327"/>
        <end position="348"/>
    </location>
</feature>
<feature type="transmembrane region" description="Helical" evidence="19">
    <location>
        <begin position="598"/>
        <end position="620"/>
    </location>
</feature>
<keyword evidence="16 19" id="KW-0472">Membrane</keyword>
<evidence type="ECO:0000256" key="18">
    <source>
        <dbReference type="ARBA" id="ARBA00048026"/>
    </source>
</evidence>
<keyword evidence="15 19" id="KW-0793">Thylakoid</keyword>
<dbReference type="Pfam" id="PF00662">
    <property type="entry name" value="Proton_antipo_N"/>
    <property type="match status" value="1"/>
</dbReference>
<proteinExistence type="inferred from homology"/>
<feature type="domain" description="NADH:quinone oxidoreductase/Mrp antiporter transmembrane" evidence="20">
    <location>
        <begin position="141"/>
        <end position="442"/>
    </location>
</feature>
<evidence type="ECO:0000259" key="22">
    <source>
        <dbReference type="Pfam" id="PF01010"/>
    </source>
</evidence>
<evidence type="ECO:0000256" key="2">
    <source>
        <dbReference type="ARBA" id="ARBA00004454"/>
    </source>
</evidence>
<evidence type="ECO:0000313" key="23">
    <source>
        <dbReference type="EMBL" id="UZH33118.1"/>
    </source>
</evidence>
<feature type="domain" description="NADH-Ubiquinone oxidoreductase (complex I) chain 5 N-terminal" evidence="21">
    <location>
        <begin position="75"/>
        <end position="125"/>
    </location>
</feature>
<dbReference type="Pfam" id="PF01010">
    <property type="entry name" value="Proton_antipo_C"/>
    <property type="match status" value="1"/>
</dbReference>
<feature type="transmembrane region" description="Helical" evidence="19">
    <location>
        <begin position="221"/>
        <end position="239"/>
    </location>
</feature>
<evidence type="ECO:0000256" key="6">
    <source>
        <dbReference type="ARBA" id="ARBA00022448"/>
    </source>
</evidence>
<dbReference type="AlphaFoldDB" id="A0A9E8IIR0"/>
<gene>
    <name evidence="19 23" type="primary">ndhF</name>
</gene>
<evidence type="ECO:0000256" key="19">
    <source>
        <dbReference type="RuleBase" id="RU364062"/>
    </source>
</evidence>
<evidence type="ECO:0000256" key="9">
    <source>
        <dbReference type="ARBA" id="ARBA00022719"/>
    </source>
</evidence>
<dbReference type="Pfam" id="PF00361">
    <property type="entry name" value="Proton_antipo_M"/>
    <property type="match status" value="1"/>
</dbReference>
<dbReference type="EMBL" id="OP344947">
    <property type="protein sequence ID" value="UZH33118.1"/>
    <property type="molecule type" value="Genomic_DNA"/>
</dbReference>
<dbReference type="Gene3D" id="1.20.5.2700">
    <property type="match status" value="1"/>
</dbReference>
<keyword evidence="13 19" id="KW-1133">Transmembrane helix</keyword>
<sequence length="741" mass="84182">MEHTYQYAWLIPLLPLPVPIVIGLGLIFFPTATKNLRRMWSFHSIFLLSIIMVFSADLSIQLINRSSIYQYISSWTINNDFSLEFGYLIDPLTSIMSILITTIGVMVLIYSDNYMFHDQGYLRFFAYMSFFNASMLGLVTSSNLIQIYLFWELVGMCSYLLIGFWFTRSLAANACQKAFVTNRIGDFGLLLGILGIYWITGSFEFRDLFQIFNNFISTNEVHFLFGTFCVFLLFSGAVAKSAQFPLHVWLPDAMEGPTPISALIHAATMVAAGIFLVARLFPLFIVIPYIMNFISLLSIITVLLGATLALAQNDIKRSLAYSTMSQLGYMMLALGMGSYRTALFHLITHAYSKALLFLGSGSIIHSMEPIVGYSPNKSQNMVLMGGLLKYVPITKTSFFLGTLSLCGIPPLACFWSKDEILNDSWLYSQIVGILACFTAGLTAFYMFRIYLLTFEGHLNINFQNYSGKKSSLAYSISLWGKESKKNKQMNLLTLLPINNNAGTSFLSTNPYRINDNVTRPFLTITSFDSKKTLSYPHEVDNTMLFPLLLLVLLTFFVGVIGIPFTQEGKDLDILSKWLNSSINLLHKNFSNSVDWYEFVTNATFSISIAFFGIFIAFLLYKPIYSSFKNLNLINSLKKKIPIKLFFLGEKIINIIYNWSYNRGYIDYFYKAALTTSIRGLAELAHFFDRRIVDAITNGVGVLSFFIGEVLKYVGNGRISSYFFLYFLFCIIYYTIFKFIVF</sequence>
<feature type="transmembrane region" description="Helical" evidence="19">
    <location>
        <begin position="6"/>
        <end position="29"/>
    </location>
</feature>
<dbReference type="PRINTS" id="PR01435">
    <property type="entry name" value="NPOXDRDTASE5"/>
</dbReference>
<dbReference type="InterPro" id="IPR001750">
    <property type="entry name" value="ND/Mrp_TM"/>
</dbReference>
<keyword evidence="9 19" id="KW-0874">Quinone</keyword>
<dbReference type="InterPro" id="IPR002128">
    <property type="entry name" value="NADH_UbQ_OxRdtase_chlpt_su5_C"/>
</dbReference>
<feature type="transmembrane region" description="Helical" evidence="19">
    <location>
        <begin position="179"/>
        <end position="201"/>
    </location>
</feature>